<name>A0ACA9RUR3_9GLOM</name>
<reference evidence="1" key="1">
    <citation type="submission" date="2021-06" db="EMBL/GenBank/DDBJ databases">
        <authorList>
            <person name="Kallberg Y."/>
            <person name="Tangrot J."/>
            <person name="Rosling A."/>
        </authorList>
    </citation>
    <scope>NUCLEOTIDE SEQUENCE</scope>
    <source>
        <strain evidence="1">MA461A</strain>
    </source>
</reference>
<feature type="non-terminal residue" evidence="1">
    <location>
        <position position="1"/>
    </location>
</feature>
<sequence>CIDVIQALNHIKEKVSQSCKRPSQIIQDIAIEISEDSFYYMPNNKALRRQISYIQLRNTLSQPQLLQEIDVSVQLQTTMRKECFLAREIDLNMKKL</sequence>
<evidence type="ECO:0000313" key="2">
    <source>
        <dbReference type="Proteomes" id="UP000789920"/>
    </source>
</evidence>
<accession>A0ACA9RUR3</accession>
<evidence type="ECO:0000313" key="1">
    <source>
        <dbReference type="EMBL" id="CAG8809682.1"/>
    </source>
</evidence>
<organism evidence="1 2">
    <name type="scientific">Racocetra persica</name>
    <dbReference type="NCBI Taxonomy" id="160502"/>
    <lineage>
        <taxon>Eukaryota</taxon>
        <taxon>Fungi</taxon>
        <taxon>Fungi incertae sedis</taxon>
        <taxon>Mucoromycota</taxon>
        <taxon>Glomeromycotina</taxon>
        <taxon>Glomeromycetes</taxon>
        <taxon>Diversisporales</taxon>
        <taxon>Gigasporaceae</taxon>
        <taxon>Racocetra</taxon>
    </lineage>
</organism>
<comment type="caution">
    <text evidence="1">The sequence shown here is derived from an EMBL/GenBank/DDBJ whole genome shotgun (WGS) entry which is preliminary data.</text>
</comment>
<keyword evidence="2" id="KW-1185">Reference proteome</keyword>
<protein>
    <submittedName>
        <fullName evidence="1">3662_t:CDS:1</fullName>
    </submittedName>
</protein>
<gene>
    <name evidence="1" type="ORF">RPERSI_LOCUS22917</name>
</gene>
<proteinExistence type="predicted"/>
<dbReference type="Proteomes" id="UP000789920">
    <property type="component" value="Unassembled WGS sequence"/>
</dbReference>
<dbReference type="EMBL" id="CAJVQC010070400">
    <property type="protein sequence ID" value="CAG8809682.1"/>
    <property type="molecule type" value="Genomic_DNA"/>
</dbReference>